<proteinExistence type="predicted"/>
<name>A0A0E9PIY8_ANGAN</name>
<sequence length="77" mass="8840">MICLLVLKAKRLKAVLSEPHTDGKQVFSSYLLKRLLTPPHVRHAACTIMSALASQVTCGHNILMDFFWHSTFHFHMY</sequence>
<organism evidence="1">
    <name type="scientific">Anguilla anguilla</name>
    <name type="common">European freshwater eel</name>
    <name type="synonym">Muraena anguilla</name>
    <dbReference type="NCBI Taxonomy" id="7936"/>
    <lineage>
        <taxon>Eukaryota</taxon>
        <taxon>Metazoa</taxon>
        <taxon>Chordata</taxon>
        <taxon>Craniata</taxon>
        <taxon>Vertebrata</taxon>
        <taxon>Euteleostomi</taxon>
        <taxon>Actinopterygii</taxon>
        <taxon>Neopterygii</taxon>
        <taxon>Teleostei</taxon>
        <taxon>Anguilliformes</taxon>
        <taxon>Anguillidae</taxon>
        <taxon>Anguilla</taxon>
    </lineage>
</organism>
<protein>
    <submittedName>
        <fullName evidence="1">Uncharacterized protein</fullName>
    </submittedName>
</protein>
<dbReference type="AlphaFoldDB" id="A0A0E9PIY8"/>
<dbReference type="EMBL" id="GBXM01104083">
    <property type="protein sequence ID" value="JAH04494.1"/>
    <property type="molecule type" value="Transcribed_RNA"/>
</dbReference>
<accession>A0A0E9PIY8</accession>
<reference evidence="1" key="1">
    <citation type="submission" date="2014-11" db="EMBL/GenBank/DDBJ databases">
        <authorList>
            <person name="Amaro Gonzalez C."/>
        </authorList>
    </citation>
    <scope>NUCLEOTIDE SEQUENCE</scope>
</reference>
<reference evidence="1" key="2">
    <citation type="journal article" date="2015" name="Fish Shellfish Immunol.">
        <title>Early steps in the European eel (Anguilla anguilla)-Vibrio vulnificus interaction in the gills: Role of the RtxA13 toxin.</title>
        <authorList>
            <person name="Callol A."/>
            <person name="Pajuelo D."/>
            <person name="Ebbesson L."/>
            <person name="Teles M."/>
            <person name="MacKenzie S."/>
            <person name="Amaro C."/>
        </authorList>
    </citation>
    <scope>NUCLEOTIDE SEQUENCE</scope>
</reference>
<evidence type="ECO:0000313" key="1">
    <source>
        <dbReference type="EMBL" id="JAH04494.1"/>
    </source>
</evidence>